<proteinExistence type="predicted"/>
<feature type="region of interest" description="Disordered" evidence="1">
    <location>
        <begin position="66"/>
        <end position="86"/>
    </location>
</feature>
<keyword evidence="3" id="KW-1185">Reference proteome</keyword>
<reference evidence="2 3" key="1">
    <citation type="submission" date="2019-03" db="EMBL/GenBank/DDBJ databases">
        <title>First draft genome of Liparis tanakae, snailfish: a comprehensive survey of snailfish specific genes.</title>
        <authorList>
            <person name="Kim W."/>
            <person name="Song I."/>
            <person name="Jeong J.-H."/>
            <person name="Kim D."/>
            <person name="Kim S."/>
            <person name="Ryu S."/>
            <person name="Song J.Y."/>
            <person name="Lee S.K."/>
        </authorList>
    </citation>
    <scope>NUCLEOTIDE SEQUENCE [LARGE SCALE GENOMIC DNA]</scope>
    <source>
        <tissue evidence="2">Muscle</tissue>
    </source>
</reference>
<sequence length="86" mass="9674">MKMMKMKMKGEEFLKEVVNLSVAIELSSLESSGSRRCVHPELLLPCSRVELDEKISTTHGKYETTCRLGPDRHRARPSRGNAVCPS</sequence>
<gene>
    <name evidence="2" type="ORF">EYF80_058901</name>
</gene>
<name>A0A4Z2EQ45_9TELE</name>
<protein>
    <submittedName>
        <fullName evidence="2">Uncharacterized protein</fullName>
    </submittedName>
</protein>
<dbReference type="Proteomes" id="UP000314294">
    <property type="component" value="Unassembled WGS sequence"/>
</dbReference>
<evidence type="ECO:0000313" key="3">
    <source>
        <dbReference type="Proteomes" id="UP000314294"/>
    </source>
</evidence>
<dbReference type="AlphaFoldDB" id="A0A4Z2EQ45"/>
<accession>A0A4Z2EQ45</accession>
<organism evidence="2 3">
    <name type="scientific">Liparis tanakae</name>
    <name type="common">Tanaka's snailfish</name>
    <dbReference type="NCBI Taxonomy" id="230148"/>
    <lineage>
        <taxon>Eukaryota</taxon>
        <taxon>Metazoa</taxon>
        <taxon>Chordata</taxon>
        <taxon>Craniata</taxon>
        <taxon>Vertebrata</taxon>
        <taxon>Euteleostomi</taxon>
        <taxon>Actinopterygii</taxon>
        <taxon>Neopterygii</taxon>
        <taxon>Teleostei</taxon>
        <taxon>Neoteleostei</taxon>
        <taxon>Acanthomorphata</taxon>
        <taxon>Eupercaria</taxon>
        <taxon>Perciformes</taxon>
        <taxon>Cottioidei</taxon>
        <taxon>Cottales</taxon>
        <taxon>Liparidae</taxon>
        <taxon>Liparis</taxon>
    </lineage>
</organism>
<evidence type="ECO:0000256" key="1">
    <source>
        <dbReference type="SAM" id="MobiDB-lite"/>
    </source>
</evidence>
<evidence type="ECO:0000313" key="2">
    <source>
        <dbReference type="EMBL" id="TNN30948.1"/>
    </source>
</evidence>
<comment type="caution">
    <text evidence="2">The sequence shown here is derived from an EMBL/GenBank/DDBJ whole genome shotgun (WGS) entry which is preliminary data.</text>
</comment>
<dbReference type="EMBL" id="SRLO01003964">
    <property type="protein sequence ID" value="TNN30948.1"/>
    <property type="molecule type" value="Genomic_DNA"/>
</dbReference>